<name>A0A1S3U5J5_VIGRR</name>
<protein>
    <submittedName>
        <fullName evidence="4">Protein FAR1-RELATED SEQUENCE 5-like</fullName>
    </submittedName>
</protein>
<reference evidence="4" key="2">
    <citation type="submission" date="2025-08" db="UniProtKB">
        <authorList>
            <consortium name="RefSeq"/>
        </authorList>
    </citation>
    <scope>IDENTIFICATION</scope>
    <source>
        <tissue evidence="4">Leaf</tissue>
    </source>
</reference>
<dbReference type="GeneID" id="106762106"/>
<feature type="domain" description="FAR1" evidence="1">
    <location>
        <begin position="37"/>
        <end position="121"/>
    </location>
</feature>
<evidence type="ECO:0000259" key="1">
    <source>
        <dbReference type="Pfam" id="PF03101"/>
    </source>
</evidence>
<dbReference type="OrthoDB" id="747268at2759"/>
<keyword evidence="3" id="KW-1185">Reference proteome</keyword>
<dbReference type="InterPro" id="IPR004330">
    <property type="entry name" value="FAR1_DNA_bnd_dom"/>
</dbReference>
<dbReference type="RefSeq" id="XP_014501308.1">
    <property type="nucleotide sequence ID" value="XM_014645822.1"/>
</dbReference>
<evidence type="ECO:0000313" key="3">
    <source>
        <dbReference type="Proteomes" id="UP000087766"/>
    </source>
</evidence>
<dbReference type="KEGG" id="vra:106762106"/>
<dbReference type="Pfam" id="PF03101">
    <property type="entry name" value="FAR1"/>
    <property type="match status" value="1"/>
</dbReference>
<gene>
    <name evidence="4" type="primary">LOC106762106</name>
</gene>
<proteinExistence type="predicted"/>
<dbReference type="PANTHER" id="PTHR47718">
    <property type="entry name" value="OS01G0519700 PROTEIN"/>
    <property type="match status" value="1"/>
</dbReference>
<evidence type="ECO:0000259" key="2">
    <source>
        <dbReference type="Pfam" id="PF10551"/>
    </source>
</evidence>
<dbReference type="Proteomes" id="UP000087766">
    <property type="component" value="Chromosome 1"/>
</dbReference>
<feature type="domain" description="MULE transposase" evidence="2">
    <location>
        <begin position="242"/>
        <end position="336"/>
    </location>
</feature>
<dbReference type="PANTHER" id="PTHR47718:SF13">
    <property type="entry name" value="OS09G0290500 PROTEIN"/>
    <property type="match status" value="1"/>
</dbReference>
<evidence type="ECO:0000313" key="4">
    <source>
        <dbReference type="RefSeq" id="XP_014501308.1"/>
    </source>
</evidence>
<dbReference type="InterPro" id="IPR018289">
    <property type="entry name" value="MULE_transposase_dom"/>
</dbReference>
<organism evidence="3 4">
    <name type="scientific">Vigna radiata var. radiata</name>
    <name type="common">Mung bean</name>
    <name type="synonym">Phaseolus aureus</name>
    <dbReference type="NCBI Taxonomy" id="3916"/>
    <lineage>
        <taxon>Eukaryota</taxon>
        <taxon>Viridiplantae</taxon>
        <taxon>Streptophyta</taxon>
        <taxon>Embryophyta</taxon>
        <taxon>Tracheophyta</taxon>
        <taxon>Spermatophyta</taxon>
        <taxon>Magnoliopsida</taxon>
        <taxon>eudicotyledons</taxon>
        <taxon>Gunneridae</taxon>
        <taxon>Pentapetalae</taxon>
        <taxon>rosids</taxon>
        <taxon>fabids</taxon>
        <taxon>Fabales</taxon>
        <taxon>Fabaceae</taxon>
        <taxon>Papilionoideae</taxon>
        <taxon>50 kb inversion clade</taxon>
        <taxon>NPAAA clade</taxon>
        <taxon>indigoferoid/millettioid clade</taxon>
        <taxon>Phaseoleae</taxon>
        <taxon>Vigna</taxon>
    </lineage>
</organism>
<dbReference type="AlphaFoldDB" id="A0A1S3U5J5"/>
<reference evidence="3" key="1">
    <citation type="journal article" date="2014" name="Nat. Commun.">
        <title>Genome sequence of mungbean and insights into evolution within Vigna species.</title>
        <authorList>
            <person name="Kang Y.J."/>
            <person name="Kim S.K."/>
            <person name="Kim M.Y."/>
            <person name="Lestari P."/>
            <person name="Kim K.H."/>
            <person name="Ha B.K."/>
            <person name="Jun T.H."/>
            <person name="Hwang W.J."/>
            <person name="Lee T."/>
            <person name="Lee J."/>
            <person name="Shim S."/>
            <person name="Yoon M.Y."/>
            <person name="Jang Y.E."/>
            <person name="Han K.S."/>
            <person name="Taeprayoon P."/>
            <person name="Yoon N."/>
            <person name="Somta P."/>
            <person name="Tanya P."/>
            <person name="Kim K.S."/>
            <person name="Gwag J.G."/>
            <person name="Moon J.K."/>
            <person name="Lee Y.H."/>
            <person name="Park B.S."/>
            <person name="Bombarely A."/>
            <person name="Doyle J.J."/>
            <person name="Jackson S.A."/>
            <person name="Schafleitner R."/>
            <person name="Srinives P."/>
            <person name="Varshney R.K."/>
            <person name="Lee S.H."/>
        </authorList>
    </citation>
    <scope>NUCLEOTIDE SEQUENCE [LARGE SCALE GENOMIC DNA]</scope>
    <source>
        <strain evidence="3">cv. VC1973A</strain>
    </source>
</reference>
<sequence>MNDLPQCTGNSPEPNESCLDNEPKIHMCFDSMEEAKKFYTNYAITCGFAVRTRSSKKNKENNVYYLRLVCSREGKYVSSIKPEVKTLASQTNKCPASITIGKKDNKWFIKSVELHHSHDLCPNTSKLIAGNRKLSMQAKHTLQVNDDAGVRINKSFLSIVSDVGGFENMEFVERDAKNYVVQHRKSLCKDNDGQALLKHFSSMKALNNDFFYDIALDEGNRICSVLWADARSRAAFEEFGDVVSFDTTYLTNKYDMPFAPFVGVNHHGHSILLGCGFLSSEDTASFVWLFESWLRCMGNKAQDGIITDQCKAMANAIEEVFPNTRHRWCLWHIMKKLPEKFQGYKNYVAIKTDIHAIVYDCGSPSEFENGWEDLLTKHGLEANDWLCDLYDARRKRVPCYLRSYFWAGALVGNQVSLHWSMSMIGYVIFMMQEENGFHVT</sequence>
<dbReference type="STRING" id="3916.A0A1S3U5J5"/>
<accession>A0A1S3U5J5</accession>
<dbReference type="Pfam" id="PF10551">
    <property type="entry name" value="MULE"/>
    <property type="match status" value="1"/>
</dbReference>